<dbReference type="NCBIfam" id="NF004818">
    <property type="entry name" value="PRK06172.1"/>
    <property type="match status" value="1"/>
</dbReference>
<gene>
    <name evidence="4" type="ORF">NIES267_70920</name>
</gene>
<dbReference type="PANTHER" id="PTHR24321">
    <property type="entry name" value="DEHYDROGENASES, SHORT CHAIN"/>
    <property type="match status" value="1"/>
</dbReference>
<name>A0A1Z4M2H1_9CYAN</name>
<evidence type="ECO:0000256" key="1">
    <source>
        <dbReference type="ARBA" id="ARBA00006484"/>
    </source>
</evidence>
<organism evidence="4 5">
    <name type="scientific">Calothrix parasitica NIES-267</name>
    <dbReference type="NCBI Taxonomy" id="1973488"/>
    <lineage>
        <taxon>Bacteria</taxon>
        <taxon>Bacillati</taxon>
        <taxon>Cyanobacteriota</taxon>
        <taxon>Cyanophyceae</taxon>
        <taxon>Nostocales</taxon>
        <taxon>Calotrichaceae</taxon>
        <taxon>Calothrix</taxon>
    </lineage>
</organism>
<feature type="domain" description="Ketoreductase" evidence="3">
    <location>
        <begin position="8"/>
        <end position="190"/>
    </location>
</feature>
<evidence type="ECO:0000313" key="5">
    <source>
        <dbReference type="Proteomes" id="UP000218418"/>
    </source>
</evidence>
<dbReference type="Gene3D" id="3.40.50.720">
    <property type="entry name" value="NAD(P)-binding Rossmann-like Domain"/>
    <property type="match status" value="1"/>
</dbReference>
<keyword evidence="2" id="KW-0560">Oxidoreductase</keyword>
<protein>
    <submittedName>
        <fullName evidence="4">Short chain dehydrogenase</fullName>
    </submittedName>
</protein>
<dbReference type="PANTHER" id="PTHR24321:SF11">
    <property type="entry name" value="BLR0893 PROTEIN"/>
    <property type="match status" value="1"/>
</dbReference>
<dbReference type="PROSITE" id="PS00061">
    <property type="entry name" value="ADH_SHORT"/>
    <property type="match status" value="1"/>
</dbReference>
<proteinExistence type="inferred from homology"/>
<dbReference type="PRINTS" id="PR00080">
    <property type="entry name" value="SDRFAMILY"/>
</dbReference>
<dbReference type="GO" id="GO:0016491">
    <property type="term" value="F:oxidoreductase activity"/>
    <property type="evidence" value="ECO:0007669"/>
    <property type="project" value="UniProtKB-KW"/>
</dbReference>
<evidence type="ECO:0000313" key="4">
    <source>
        <dbReference type="EMBL" id="BAY87568.1"/>
    </source>
</evidence>
<dbReference type="CDD" id="cd05233">
    <property type="entry name" value="SDR_c"/>
    <property type="match status" value="1"/>
</dbReference>
<reference evidence="4 5" key="1">
    <citation type="submission" date="2017-06" db="EMBL/GenBank/DDBJ databases">
        <title>Genome sequencing of cyanobaciteial culture collection at National Institute for Environmental Studies (NIES).</title>
        <authorList>
            <person name="Hirose Y."/>
            <person name="Shimura Y."/>
            <person name="Fujisawa T."/>
            <person name="Nakamura Y."/>
            <person name="Kawachi M."/>
        </authorList>
    </citation>
    <scope>NUCLEOTIDE SEQUENCE [LARGE SCALE GENOMIC DNA]</scope>
    <source>
        <strain evidence="4 5">NIES-267</strain>
    </source>
</reference>
<keyword evidence="5" id="KW-1185">Reference proteome</keyword>
<dbReference type="OrthoDB" id="9803333at2"/>
<dbReference type="FunFam" id="3.40.50.720:FF:000084">
    <property type="entry name" value="Short-chain dehydrogenase reductase"/>
    <property type="match status" value="1"/>
</dbReference>
<accession>A0A1Z4M2H1</accession>
<dbReference type="SUPFAM" id="SSF51735">
    <property type="entry name" value="NAD(P)-binding Rossmann-fold domains"/>
    <property type="match status" value="1"/>
</dbReference>
<dbReference type="SMART" id="SM00822">
    <property type="entry name" value="PKS_KR"/>
    <property type="match status" value="1"/>
</dbReference>
<dbReference type="InterPro" id="IPR036291">
    <property type="entry name" value="NAD(P)-bd_dom_sf"/>
</dbReference>
<sequence length="253" mass="26314">MTNSLKGKVALVTGGTTGIGQETAIALAGAGAKVIVTGRGIERGEETVNLIKKQGGEATFVRADVSQATEVEAMVKQAVETYGRLDCAFNNAGTEGKLAPITELSEEDLNKVIDINLKGTWLCLKYEIAQMLKQGSGAIVNTSSGYGEVGGANASLYSASKHGIIGLTKSLALEYATKGIRINAVAPGPIDTGMPDRGTSSKEALENYISTFVPMNRMGTAREVAEAVIWLFSDAASFVTGTTLAVDGGYLAQ</sequence>
<dbReference type="Pfam" id="PF13561">
    <property type="entry name" value="adh_short_C2"/>
    <property type="match status" value="1"/>
</dbReference>
<dbReference type="InterPro" id="IPR002347">
    <property type="entry name" value="SDR_fam"/>
</dbReference>
<dbReference type="InterPro" id="IPR020904">
    <property type="entry name" value="Sc_DH/Rdtase_CS"/>
</dbReference>
<dbReference type="PRINTS" id="PR00081">
    <property type="entry name" value="GDHRDH"/>
</dbReference>
<dbReference type="NCBIfam" id="NF005559">
    <property type="entry name" value="PRK07231.1"/>
    <property type="match status" value="1"/>
</dbReference>
<evidence type="ECO:0000259" key="3">
    <source>
        <dbReference type="SMART" id="SM00822"/>
    </source>
</evidence>
<dbReference type="EMBL" id="AP018227">
    <property type="protein sequence ID" value="BAY87568.1"/>
    <property type="molecule type" value="Genomic_DNA"/>
</dbReference>
<comment type="similarity">
    <text evidence="1">Belongs to the short-chain dehydrogenases/reductases (SDR) family.</text>
</comment>
<dbReference type="Proteomes" id="UP000218418">
    <property type="component" value="Chromosome"/>
</dbReference>
<dbReference type="InterPro" id="IPR057326">
    <property type="entry name" value="KR_dom"/>
</dbReference>
<dbReference type="AlphaFoldDB" id="A0A1Z4M2H1"/>
<evidence type="ECO:0000256" key="2">
    <source>
        <dbReference type="ARBA" id="ARBA00023002"/>
    </source>
</evidence>